<keyword evidence="4" id="KW-0808">Transferase</keyword>
<comment type="subcellular location">
    <subcellularLocation>
        <location evidence="1">Golgi apparatus membrane</location>
        <topology evidence="1">Single-pass type II membrane protein</topology>
    </subcellularLocation>
</comment>
<evidence type="ECO:0000256" key="3">
    <source>
        <dbReference type="ARBA" id="ARBA00022676"/>
    </source>
</evidence>
<keyword evidence="12" id="KW-1185">Reference proteome</keyword>
<dbReference type="GO" id="GO:0000139">
    <property type="term" value="C:Golgi membrane"/>
    <property type="evidence" value="ECO:0007669"/>
    <property type="project" value="UniProtKB-SubCell"/>
</dbReference>
<dbReference type="Proteomes" id="UP000636800">
    <property type="component" value="Unassembled WGS sequence"/>
</dbReference>
<keyword evidence="9" id="KW-0472">Membrane</keyword>
<comment type="caution">
    <text evidence="11">The sequence shown here is derived from an EMBL/GenBank/DDBJ whole genome shotgun (WGS) entry which is preliminary data.</text>
</comment>
<dbReference type="PROSITE" id="PS51257">
    <property type="entry name" value="PROKAR_LIPOPROTEIN"/>
    <property type="match status" value="1"/>
</dbReference>
<evidence type="ECO:0000256" key="10">
    <source>
        <dbReference type="ARBA" id="ARBA00023180"/>
    </source>
</evidence>
<evidence type="ECO:0000256" key="7">
    <source>
        <dbReference type="ARBA" id="ARBA00022989"/>
    </source>
</evidence>
<dbReference type="AlphaFoldDB" id="A0A835U931"/>
<evidence type="ECO:0000256" key="1">
    <source>
        <dbReference type="ARBA" id="ARBA00004323"/>
    </source>
</evidence>
<evidence type="ECO:0000256" key="5">
    <source>
        <dbReference type="ARBA" id="ARBA00022692"/>
    </source>
</evidence>
<evidence type="ECO:0000313" key="11">
    <source>
        <dbReference type="EMBL" id="KAG0452470.1"/>
    </source>
</evidence>
<dbReference type="EMBL" id="JADCNL010000014">
    <property type="protein sequence ID" value="KAG0452470.1"/>
    <property type="molecule type" value="Genomic_DNA"/>
</dbReference>
<evidence type="ECO:0000256" key="8">
    <source>
        <dbReference type="ARBA" id="ARBA00023034"/>
    </source>
</evidence>
<sequence length="384" mass="44097">MKRIVMLRLPFSLIPIVAILTVVSCRAAIRLGLGSGSPASVADVKERRYDNITLLALSMEDPAEAVLRRDIEQLLEGNLPASPRDASNRRYQSGAVWRRENGHLSVGYTVGVNRPYLIRLRSPQEYRILPEFRRSLRNWWRNRIFRPEIMSELVELVKRPIDRNKAPSDSGRRYDSCAVVGNSGILLKNNHGELIDGHDLVVRLNNARTQGYQRNVGSKTGLSFMNSNILSLCARRRGCFCHPYGENVPIVMYMCQAVHFLDYAVCNSSFKAPLLITDIRFDMLCARIVKYYSLKRFVEETDKRPEDWSKFHDEKMFHYSSGMQAVMLALGICDQVSVFGFGKSAEAKHHYHTNQKGELDLHDYEAEYAFYRDLVQRPEWPDTT</sequence>
<evidence type="ECO:0008006" key="13">
    <source>
        <dbReference type="Google" id="ProtNLM"/>
    </source>
</evidence>
<comment type="similarity">
    <text evidence="2">Belongs to the glycosyltransferase 29 family.</text>
</comment>
<keyword evidence="10" id="KW-0325">Glycoprotein</keyword>
<dbReference type="CDD" id="cd19952">
    <property type="entry name" value="GT29"/>
    <property type="match status" value="1"/>
</dbReference>
<keyword evidence="5" id="KW-0812">Transmembrane</keyword>
<dbReference type="InterPro" id="IPR038578">
    <property type="entry name" value="GT29-like_sf"/>
</dbReference>
<evidence type="ECO:0000256" key="2">
    <source>
        <dbReference type="ARBA" id="ARBA00006003"/>
    </source>
</evidence>
<protein>
    <recommendedName>
        <fullName evidence="13">Sialyltransferase-like protein 1</fullName>
    </recommendedName>
</protein>
<dbReference type="PANTHER" id="PTHR46779">
    <property type="entry name" value="BETA-1,6-GALACTOSYLTRANSFERASE GALT29A"/>
    <property type="match status" value="1"/>
</dbReference>
<name>A0A835U931_VANPL</name>
<gene>
    <name evidence="11" type="ORF">HPP92_025134</name>
</gene>
<dbReference type="Gene3D" id="3.90.1480.20">
    <property type="entry name" value="Glycosyl transferase family 29"/>
    <property type="match status" value="1"/>
</dbReference>
<keyword evidence="6" id="KW-0735">Signal-anchor</keyword>
<evidence type="ECO:0000256" key="6">
    <source>
        <dbReference type="ARBA" id="ARBA00022968"/>
    </source>
</evidence>
<keyword evidence="7" id="KW-1133">Transmembrane helix</keyword>
<keyword evidence="8" id="KW-0333">Golgi apparatus</keyword>
<evidence type="ECO:0000313" key="12">
    <source>
        <dbReference type="Proteomes" id="UP000636800"/>
    </source>
</evidence>
<evidence type="ECO:0000256" key="4">
    <source>
        <dbReference type="ARBA" id="ARBA00022679"/>
    </source>
</evidence>
<dbReference type="GO" id="GO:0008373">
    <property type="term" value="F:sialyltransferase activity"/>
    <property type="evidence" value="ECO:0007669"/>
    <property type="project" value="InterPro"/>
</dbReference>
<dbReference type="Pfam" id="PF00777">
    <property type="entry name" value="Glyco_transf_29"/>
    <property type="match status" value="1"/>
</dbReference>
<reference evidence="11 12" key="1">
    <citation type="journal article" date="2020" name="Nat. Food">
        <title>A phased Vanilla planifolia genome enables genetic improvement of flavour and production.</title>
        <authorList>
            <person name="Hasing T."/>
            <person name="Tang H."/>
            <person name="Brym M."/>
            <person name="Khazi F."/>
            <person name="Huang T."/>
            <person name="Chambers A.H."/>
        </authorList>
    </citation>
    <scope>NUCLEOTIDE SEQUENCE [LARGE SCALE GENOMIC DNA]</scope>
    <source>
        <tissue evidence="11">Leaf</tissue>
    </source>
</reference>
<evidence type="ECO:0000256" key="9">
    <source>
        <dbReference type="ARBA" id="ARBA00023136"/>
    </source>
</evidence>
<dbReference type="PANTHER" id="PTHR46779:SF1">
    <property type="entry name" value="BETA-1,6-GALACTOSYLTRANSFERASE GALT29A"/>
    <property type="match status" value="1"/>
</dbReference>
<organism evidence="11 12">
    <name type="scientific">Vanilla planifolia</name>
    <name type="common">Vanilla</name>
    <dbReference type="NCBI Taxonomy" id="51239"/>
    <lineage>
        <taxon>Eukaryota</taxon>
        <taxon>Viridiplantae</taxon>
        <taxon>Streptophyta</taxon>
        <taxon>Embryophyta</taxon>
        <taxon>Tracheophyta</taxon>
        <taxon>Spermatophyta</taxon>
        <taxon>Magnoliopsida</taxon>
        <taxon>Liliopsida</taxon>
        <taxon>Asparagales</taxon>
        <taxon>Orchidaceae</taxon>
        <taxon>Vanilloideae</taxon>
        <taxon>Vanilleae</taxon>
        <taxon>Vanilla</taxon>
    </lineage>
</organism>
<keyword evidence="3" id="KW-0328">Glycosyltransferase</keyword>
<dbReference type="InterPro" id="IPR001675">
    <property type="entry name" value="Glyco_trans_29"/>
</dbReference>
<accession>A0A835U931</accession>
<proteinExistence type="inferred from homology"/>